<evidence type="ECO:0000313" key="2">
    <source>
        <dbReference type="EMBL" id="AJQ94810.1"/>
    </source>
</evidence>
<dbReference type="KEGG" id="gsn:YC6258_02772"/>
<dbReference type="RefSeq" id="WP_044617263.1">
    <property type="nucleotide sequence ID" value="NZ_CP007142.1"/>
</dbReference>
<evidence type="ECO:0000313" key="3">
    <source>
        <dbReference type="Proteomes" id="UP000032266"/>
    </source>
</evidence>
<dbReference type="OrthoDB" id="6197237at2"/>
<gene>
    <name evidence="2" type="ORF">YC6258_02772</name>
</gene>
<feature type="chain" id="PRO_5002194351" evidence="1">
    <location>
        <begin position="24"/>
        <end position="151"/>
    </location>
</feature>
<protein>
    <submittedName>
        <fullName evidence="2">Uncharacterized protein</fullName>
    </submittedName>
</protein>
<dbReference type="EMBL" id="CP007142">
    <property type="protein sequence ID" value="AJQ94810.1"/>
    <property type="molecule type" value="Genomic_DNA"/>
</dbReference>
<accession>A0A0C5V5U5</accession>
<organism evidence="2 3">
    <name type="scientific">Gynuella sunshinyii YC6258</name>
    <dbReference type="NCBI Taxonomy" id="1445510"/>
    <lineage>
        <taxon>Bacteria</taxon>
        <taxon>Pseudomonadati</taxon>
        <taxon>Pseudomonadota</taxon>
        <taxon>Gammaproteobacteria</taxon>
        <taxon>Oceanospirillales</taxon>
        <taxon>Saccharospirillaceae</taxon>
        <taxon>Gynuella</taxon>
    </lineage>
</organism>
<sequence>MKKQALMLFTSAIVASTSIGAQAVDRVTYTADKSTRGTTVTIPESKVIELCGDQDGCEVRLAMYDWDGLRRRASRETLFFYNPDNRNWRDSVGDTAGTSSNNGTQHVEQAWACYFTDGKYADWTNLGDVDGNFGLLSWNQYDATCEITLID</sequence>
<dbReference type="Proteomes" id="UP000032266">
    <property type="component" value="Chromosome"/>
</dbReference>
<keyword evidence="3" id="KW-1185">Reference proteome</keyword>
<feature type="signal peptide" evidence="1">
    <location>
        <begin position="1"/>
        <end position="23"/>
    </location>
</feature>
<dbReference type="HOGENOM" id="CLU_1728804_0_0_6"/>
<reference evidence="2 3" key="1">
    <citation type="submission" date="2014-01" db="EMBL/GenBank/DDBJ databases">
        <title>Full genme sequencing of cellulolytic bacterium Gynuella sunshinyii YC6258T gen. nov., sp. nov.</title>
        <authorList>
            <person name="Khan H."/>
            <person name="Chung E.J."/>
            <person name="Chung Y.R."/>
        </authorList>
    </citation>
    <scope>NUCLEOTIDE SEQUENCE [LARGE SCALE GENOMIC DNA]</scope>
    <source>
        <strain evidence="2 3">YC6258</strain>
    </source>
</reference>
<proteinExistence type="predicted"/>
<keyword evidence="1" id="KW-0732">Signal</keyword>
<name>A0A0C5V5U5_9GAMM</name>
<dbReference type="AlphaFoldDB" id="A0A0C5V5U5"/>
<evidence type="ECO:0000256" key="1">
    <source>
        <dbReference type="SAM" id="SignalP"/>
    </source>
</evidence>